<keyword evidence="4" id="KW-0238">DNA-binding</keyword>
<evidence type="ECO:0000259" key="6">
    <source>
        <dbReference type="SMART" id="SM00534"/>
    </source>
</evidence>
<dbReference type="GO" id="GO:0006298">
    <property type="term" value="P:mismatch repair"/>
    <property type="evidence" value="ECO:0007669"/>
    <property type="project" value="InterPro"/>
</dbReference>
<evidence type="ECO:0000256" key="1">
    <source>
        <dbReference type="ARBA" id="ARBA00006271"/>
    </source>
</evidence>
<dbReference type="PANTHER" id="PTHR11361:SF21">
    <property type="entry name" value="MUTS PROTEIN HOMOLOG 4"/>
    <property type="match status" value="1"/>
</dbReference>
<proteinExistence type="inferred from homology"/>
<dbReference type="WBParaSite" id="MCU_004091-RA">
    <property type="protein sequence ID" value="MCU_004091-RA"/>
    <property type="gene ID" value="MCU_004091"/>
</dbReference>
<dbReference type="Pfam" id="PF00488">
    <property type="entry name" value="MutS_V"/>
    <property type="match status" value="1"/>
</dbReference>
<comment type="similarity">
    <text evidence="1">Belongs to the DNA mismatch repair MutS family.</text>
</comment>
<evidence type="ECO:0000256" key="5">
    <source>
        <dbReference type="SAM" id="MobiDB-lite"/>
    </source>
</evidence>
<sequence length="250" mass="27152">MSLFYRLSEVVSGVDLLCSLALKPVFGDTLAVQDGRNLIVDRFGGSLSVSNNTSGKTTYLTQVALIQILAQIGSFVPAKFAAVRLTDKIFVRMGCRDDMSTKASTFALEMREVGHIFRSATDNSLILIDDLGLSTTDEDSFSLSYAICDALARMRAFCFFTSSDAALARLQFVHANIEVCHFEVEFRGVIYGSRRGRKNRTAASPSVCSASVDSDSPTPTGPTRAEEGSRSCFRYTYKLKKGAGSESHSG</sequence>
<dbReference type="GO" id="GO:0005524">
    <property type="term" value="F:ATP binding"/>
    <property type="evidence" value="ECO:0007669"/>
    <property type="project" value="UniProtKB-KW"/>
</dbReference>
<evidence type="ECO:0000256" key="4">
    <source>
        <dbReference type="ARBA" id="ARBA00023125"/>
    </source>
</evidence>
<dbReference type="InterPro" id="IPR000432">
    <property type="entry name" value="DNA_mismatch_repair_MutS_C"/>
</dbReference>
<dbReference type="GO" id="GO:0030983">
    <property type="term" value="F:mismatched DNA binding"/>
    <property type="evidence" value="ECO:0007669"/>
    <property type="project" value="InterPro"/>
</dbReference>
<dbReference type="GO" id="GO:0005634">
    <property type="term" value="C:nucleus"/>
    <property type="evidence" value="ECO:0007669"/>
    <property type="project" value="TreeGrafter"/>
</dbReference>
<organism evidence="7">
    <name type="scientific">Mesocestoides corti</name>
    <name type="common">Flatworm</name>
    <dbReference type="NCBI Taxonomy" id="53468"/>
    <lineage>
        <taxon>Eukaryota</taxon>
        <taxon>Metazoa</taxon>
        <taxon>Spiralia</taxon>
        <taxon>Lophotrochozoa</taxon>
        <taxon>Platyhelminthes</taxon>
        <taxon>Cestoda</taxon>
        <taxon>Eucestoda</taxon>
        <taxon>Cyclophyllidea</taxon>
        <taxon>Mesocestoididae</taxon>
        <taxon>Mesocestoides</taxon>
    </lineage>
</organism>
<keyword evidence="3" id="KW-0067">ATP-binding</keyword>
<protein>
    <submittedName>
        <fullName evidence="7">DNA_MISMATCH_REPAIR_2 domain-containing protein</fullName>
    </submittedName>
</protein>
<keyword evidence="2" id="KW-0547">Nucleotide-binding</keyword>
<dbReference type="GO" id="GO:0007131">
    <property type="term" value="P:reciprocal meiotic recombination"/>
    <property type="evidence" value="ECO:0007669"/>
    <property type="project" value="TreeGrafter"/>
</dbReference>
<dbReference type="SMART" id="SM00534">
    <property type="entry name" value="MUTSac"/>
    <property type="match status" value="1"/>
</dbReference>
<accession>A0A5K3EY87</accession>
<dbReference type="GO" id="GO:0140664">
    <property type="term" value="F:ATP-dependent DNA damage sensor activity"/>
    <property type="evidence" value="ECO:0007669"/>
    <property type="project" value="InterPro"/>
</dbReference>
<dbReference type="InterPro" id="IPR045076">
    <property type="entry name" value="MutS"/>
</dbReference>
<dbReference type="PANTHER" id="PTHR11361">
    <property type="entry name" value="DNA MISMATCH REPAIR PROTEIN MUTS FAMILY MEMBER"/>
    <property type="match status" value="1"/>
</dbReference>
<dbReference type="Gene3D" id="3.40.50.300">
    <property type="entry name" value="P-loop containing nucleotide triphosphate hydrolases"/>
    <property type="match status" value="1"/>
</dbReference>
<dbReference type="InterPro" id="IPR027417">
    <property type="entry name" value="P-loop_NTPase"/>
</dbReference>
<feature type="domain" description="DNA mismatch repair proteins mutS family" evidence="6">
    <location>
        <begin position="52"/>
        <end position="250"/>
    </location>
</feature>
<evidence type="ECO:0000256" key="3">
    <source>
        <dbReference type="ARBA" id="ARBA00022840"/>
    </source>
</evidence>
<evidence type="ECO:0000313" key="7">
    <source>
        <dbReference type="WBParaSite" id="MCU_004091-RA"/>
    </source>
</evidence>
<name>A0A5K3EY87_MESCO</name>
<feature type="compositionally biased region" description="Polar residues" evidence="5">
    <location>
        <begin position="201"/>
        <end position="218"/>
    </location>
</feature>
<dbReference type="SUPFAM" id="SSF52540">
    <property type="entry name" value="P-loop containing nucleoside triphosphate hydrolases"/>
    <property type="match status" value="1"/>
</dbReference>
<feature type="region of interest" description="Disordered" evidence="5">
    <location>
        <begin position="199"/>
        <end position="229"/>
    </location>
</feature>
<dbReference type="AlphaFoldDB" id="A0A5K3EY87"/>
<reference evidence="7" key="1">
    <citation type="submission" date="2019-11" db="UniProtKB">
        <authorList>
            <consortium name="WormBaseParasite"/>
        </authorList>
    </citation>
    <scope>IDENTIFICATION</scope>
</reference>
<evidence type="ECO:0000256" key="2">
    <source>
        <dbReference type="ARBA" id="ARBA00022741"/>
    </source>
</evidence>